<dbReference type="GO" id="GO:0007155">
    <property type="term" value="P:cell adhesion"/>
    <property type="evidence" value="ECO:0007669"/>
    <property type="project" value="InterPro"/>
</dbReference>
<dbReference type="GO" id="GO:0009289">
    <property type="term" value="C:pilus"/>
    <property type="evidence" value="ECO:0007669"/>
    <property type="project" value="InterPro"/>
</dbReference>
<dbReference type="AlphaFoldDB" id="A0A212I8N4"/>
<evidence type="ECO:0008006" key="4">
    <source>
        <dbReference type="Google" id="ProtNLM"/>
    </source>
</evidence>
<keyword evidence="1" id="KW-0732">Signal</keyword>
<evidence type="ECO:0000313" key="3">
    <source>
        <dbReference type="EMBL" id="SBV67670.1"/>
    </source>
</evidence>
<sequence>MPDGASVNKLIVLLLSGLAWVNSARAADTVEYEFTGRVTELTCKVELYSYTGTPLSALYVGGLVIDTLPAIGDITWISNAGDYYFRVSCPSGYKASTVTGKISTSQEVDAATLAIKSEDRNNQFGFVFKDTDQNMMIDFSTAENTQTLVQDGDVKRADFNFIVGVVPYGVNVNYGFLQASIMFTATFE</sequence>
<dbReference type="SUPFAM" id="SSF49401">
    <property type="entry name" value="Bacterial adhesins"/>
    <property type="match status" value="1"/>
</dbReference>
<name>A0A212I8N4_9ENTR</name>
<gene>
    <name evidence="3" type="ORF">KL86CIT2_540134</name>
    <name evidence="2" type="ORF">KM92CIT3_200500</name>
</gene>
<feature type="chain" id="PRO_5015073565" description="Fimbrial-type adhesion domain-containing protein" evidence="1">
    <location>
        <begin position="27"/>
        <end position="188"/>
    </location>
</feature>
<reference evidence="2" key="1">
    <citation type="submission" date="2016-04" db="EMBL/GenBank/DDBJ databases">
        <authorList>
            <person name="Evans L.H."/>
            <person name="Alamgir A."/>
            <person name="Owens N."/>
            <person name="Weber N.D."/>
            <person name="Virtaneva K."/>
            <person name="Barbian K."/>
            <person name="Babar A."/>
            <person name="Rosenke K."/>
        </authorList>
    </citation>
    <scope>NUCLEOTIDE SEQUENCE</scope>
    <source>
        <strain evidence="3">86-2</strain>
        <strain evidence="2">92-3</strain>
    </source>
</reference>
<feature type="signal peptide" evidence="1">
    <location>
        <begin position="1"/>
        <end position="26"/>
    </location>
</feature>
<dbReference type="EMBL" id="FLUA01000054">
    <property type="protein sequence ID" value="SBV67670.1"/>
    <property type="molecule type" value="Genomic_DNA"/>
</dbReference>
<evidence type="ECO:0000256" key="1">
    <source>
        <dbReference type="SAM" id="SignalP"/>
    </source>
</evidence>
<dbReference type="InterPro" id="IPR008966">
    <property type="entry name" value="Adhesion_dom_sf"/>
</dbReference>
<dbReference type="Gene3D" id="2.60.40.1090">
    <property type="entry name" value="Fimbrial-type adhesion domain"/>
    <property type="match status" value="1"/>
</dbReference>
<evidence type="ECO:0000313" key="2">
    <source>
        <dbReference type="EMBL" id="SBV63121.1"/>
    </source>
</evidence>
<dbReference type="InterPro" id="IPR036937">
    <property type="entry name" value="Adhesion_dom_fimbrial_sf"/>
</dbReference>
<protein>
    <recommendedName>
        <fullName evidence="4">Fimbrial-type adhesion domain-containing protein</fullName>
    </recommendedName>
</protein>
<proteinExistence type="predicted"/>
<accession>A0A212I8N4</accession>
<organism evidence="2">
    <name type="scientific">uncultured Citrobacter sp</name>
    <dbReference type="NCBI Taxonomy" id="200446"/>
    <lineage>
        <taxon>Bacteria</taxon>
        <taxon>Pseudomonadati</taxon>
        <taxon>Pseudomonadota</taxon>
        <taxon>Gammaproteobacteria</taxon>
        <taxon>Enterobacterales</taxon>
        <taxon>Enterobacteriaceae</taxon>
        <taxon>Citrobacter</taxon>
        <taxon>environmental samples</taxon>
    </lineage>
</organism>
<dbReference type="EMBL" id="FLUB01000013">
    <property type="protein sequence ID" value="SBV63121.1"/>
    <property type="molecule type" value="Genomic_DNA"/>
</dbReference>